<dbReference type="AlphaFoldDB" id="A0A0M7B4T0"/>
<protein>
    <submittedName>
        <fullName evidence="3">Putative N-acetylmannosaminyltransferase</fullName>
        <ecNumber evidence="3">2.4.1.187</ecNumber>
    </submittedName>
</protein>
<proteinExistence type="predicted"/>
<reference evidence="3 4" key="1">
    <citation type="submission" date="2015-09" db="EMBL/GenBank/DDBJ databases">
        <authorList>
            <person name="Jackson K.R."/>
            <person name="Lunt B.L."/>
            <person name="Fisher J.N.B."/>
            <person name="Gardner A.V."/>
            <person name="Bailey M.E."/>
            <person name="Deus L.M."/>
            <person name="Earl A.S."/>
            <person name="Gibby P.D."/>
            <person name="Hartmann K.A."/>
            <person name="Liu J.E."/>
            <person name="Manci A.M."/>
            <person name="Nielsen D.A."/>
            <person name="Solomon M.B."/>
            <person name="Breakwell D.P."/>
            <person name="Burnett S.H."/>
            <person name="Grose J.H."/>
        </authorList>
    </citation>
    <scope>NUCLEOTIDE SEQUENCE [LARGE SCALE GENOMIC DNA]</scope>
    <source>
        <strain evidence="3 4">CECT 7799</strain>
    </source>
</reference>
<keyword evidence="1 3" id="KW-0328">Glycosyltransferase</keyword>
<sequence>MTTVNSHEDTLTSLAPFNWIQASDTEKRVRITAPRHGMLLADLEALMSARRGFTIATLNLDHVVRLKRDADFRAAYARHTHVTADGNPIVWLSRLAGHDIDLIPGSELIHPVTEIASRHDVPVALVGSTQDALETTAQKLIKRYPQLRIVTKIAPKMGFDPTGPEADEIIVELRRSGAGLCFLAIGAPRQEIFAARATQSLPQTGFLSIGAGLDFIAGTQIRAPKIMRRFAGEWLWRLAHSPRRLARRYGACIATLPSLTLQVLRHRMSSETAS</sequence>
<dbReference type="GO" id="GO:0047244">
    <property type="term" value="F:N-acetylglucosaminyldiphosphoundecaprenol N-acetyl-beta-D-mannosaminyltransferase activity"/>
    <property type="evidence" value="ECO:0007669"/>
    <property type="project" value="UniProtKB-EC"/>
</dbReference>
<dbReference type="STRING" id="313367.JSE7799_00526"/>
<dbReference type="EMBL" id="CYPR01000027">
    <property type="protein sequence ID" value="CUH20711.1"/>
    <property type="molecule type" value="Genomic_DNA"/>
</dbReference>
<keyword evidence="4" id="KW-1185">Reference proteome</keyword>
<dbReference type="InterPro" id="IPR004629">
    <property type="entry name" value="WecG_TagA_CpsF"/>
</dbReference>
<organism evidence="3 4">
    <name type="scientific">Jannaschia seosinensis</name>
    <dbReference type="NCBI Taxonomy" id="313367"/>
    <lineage>
        <taxon>Bacteria</taxon>
        <taxon>Pseudomonadati</taxon>
        <taxon>Pseudomonadota</taxon>
        <taxon>Alphaproteobacteria</taxon>
        <taxon>Rhodobacterales</taxon>
        <taxon>Roseobacteraceae</taxon>
        <taxon>Jannaschia</taxon>
    </lineage>
</organism>
<gene>
    <name evidence="3" type="primary">tagA</name>
    <name evidence="3" type="ORF">JSE7799_00526</name>
</gene>
<dbReference type="NCBIfam" id="TIGR00696">
    <property type="entry name" value="wecG_tagA_cpsF"/>
    <property type="match status" value="1"/>
</dbReference>
<dbReference type="EC" id="2.4.1.187" evidence="3"/>
<name>A0A0M7B4T0_9RHOB</name>
<dbReference type="RefSeq" id="WP_083480185.1">
    <property type="nucleotide sequence ID" value="NZ_CYPR01000027.1"/>
</dbReference>
<accession>A0A0M7B4T0</accession>
<evidence type="ECO:0000313" key="3">
    <source>
        <dbReference type="EMBL" id="CUH20711.1"/>
    </source>
</evidence>
<evidence type="ECO:0000313" key="4">
    <source>
        <dbReference type="Proteomes" id="UP000049455"/>
    </source>
</evidence>
<dbReference type="CDD" id="cd06533">
    <property type="entry name" value="Glyco_transf_WecG_TagA"/>
    <property type="match status" value="1"/>
</dbReference>
<dbReference type="Pfam" id="PF03808">
    <property type="entry name" value="Glyco_tran_WecG"/>
    <property type="match status" value="1"/>
</dbReference>
<keyword evidence="2 3" id="KW-0808">Transferase</keyword>
<dbReference type="Proteomes" id="UP000049455">
    <property type="component" value="Unassembled WGS sequence"/>
</dbReference>
<evidence type="ECO:0000256" key="1">
    <source>
        <dbReference type="ARBA" id="ARBA00022676"/>
    </source>
</evidence>
<dbReference type="PANTHER" id="PTHR34136:SF1">
    <property type="entry name" value="UDP-N-ACETYL-D-MANNOSAMINURONIC ACID TRANSFERASE"/>
    <property type="match status" value="1"/>
</dbReference>
<dbReference type="PANTHER" id="PTHR34136">
    <property type="match status" value="1"/>
</dbReference>
<evidence type="ECO:0000256" key="2">
    <source>
        <dbReference type="ARBA" id="ARBA00022679"/>
    </source>
</evidence>